<dbReference type="STRING" id="446470.Snas_2594"/>
<dbReference type="AlphaFoldDB" id="D3Q698"/>
<dbReference type="Proteomes" id="UP000000844">
    <property type="component" value="Chromosome"/>
</dbReference>
<reference evidence="2 3" key="1">
    <citation type="journal article" date="2009" name="Stand. Genomic Sci.">
        <title>Complete genome sequence of Stackebrandtia nassauensis type strain (LLR-40K-21).</title>
        <authorList>
            <person name="Munk C."/>
            <person name="Lapidus A."/>
            <person name="Copeland A."/>
            <person name="Jando M."/>
            <person name="Mayilraj S."/>
            <person name="Glavina Del Rio T."/>
            <person name="Nolan M."/>
            <person name="Chen F."/>
            <person name="Lucas S."/>
            <person name="Tice H."/>
            <person name="Cheng J.F."/>
            <person name="Han C."/>
            <person name="Detter J.C."/>
            <person name="Bruce D."/>
            <person name="Goodwin L."/>
            <person name="Chain P."/>
            <person name="Pitluck S."/>
            <person name="Goker M."/>
            <person name="Ovchinikova G."/>
            <person name="Pati A."/>
            <person name="Ivanova N."/>
            <person name="Mavromatis K."/>
            <person name="Chen A."/>
            <person name="Palaniappan K."/>
            <person name="Land M."/>
            <person name="Hauser L."/>
            <person name="Chang Y.J."/>
            <person name="Jeffries C.D."/>
            <person name="Bristow J."/>
            <person name="Eisen J.A."/>
            <person name="Markowitz V."/>
            <person name="Hugenholtz P."/>
            <person name="Kyrpides N.C."/>
            <person name="Klenk H.P."/>
        </authorList>
    </citation>
    <scope>NUCLEOTIDE SEQUENCE [LARGE SCALE GENOMIC DNA]</scope>
    <source>
        <strain evidence="3">DSM 44728 / CIP 108903 / NRRL B-16338 / NBRC 102104 / LLR-40K-21</strain>
    </source>
</reference>
<gene>
    <name evidence="2" type="ordered locus">Snas_2594</name>
</gene>
<dbReference type="RefSeq" id="WP_013017844.1">
    <property type="nucleotide sequence ID" value="NC_013947.1"/>
</dbReference>
<keyword evidence="3" id="KW-1185">Reference proteome</keyword>
<sequence>MDDNGGSRYPSWFRLEPDGPHKKSGGLGTDGYNYEFYCAKDGEPWPCATEREHSRARAKTH</sequence>
<evidence type="ECO:0000313" key="2">
    <source>
        <dbReference type="EMBL" id="ADD42273.1"/>
    </source>
</evidence>
<feature type="region of interest" description="Disordered" evidence="1">
    <location>
        <begin position="1"/>
        <end position="26"/>
    </location>
</feature>
<name>D3Q698_STANL</name>
<organism evidence="2 3">
    <name type="scientific">Stackebrandtia nassauensis (strain DSM 44728 / CIP 108903 / NRRL B-16338 / NBRC 102104 / LLR-40K-21)</name>
    <dbReference type="NCBI Taxonomy" id="446470"/>
    <lineage>
        <taxon>Bacteria</taxon>
        <taxon>Bacillati</taxon>
        <taxon>Actinomycetota</taxon>
        <taxon>Actinomycetes</taxon>
        <taxon>Glycomycetales</taxon>
        <taxon>Glycomycetaceae</taxon>
        <taxon>Stackebrandtia</taxon>
    </lineage>
</organism>
<dbReference type="KEGG" id="sna:Snas_2594"/>
<dbReference type="EMBL" id="CP001778">
    <property type="protein sequence ID" value="ADD42273.1"/>
    <property type="molecule type" value="Genomic_DNA"/>
</dbReference>
<proteinExistence type="predicted"/>
<dbReference type="HOGENOM" id="CLU_2920552_0_0_11"/>
<accession>D3Q698</accession>
<protein>
    <submittedName>
        <fullName evidence="2">Uncharacterized protein</fullName>
    </submittedName>
</protein>
<evidence type="ECO:0000313" key="3">
    <source>
        <dbReference type="Proteomes" id="UP000000844"/>
    </source>
</evidence>
<evidence type="ECO:0000256" key="1">
    <source>
        <dbReference type="SAM" id="MobiDB-lite"/>
    </source>
</evidence>